<proteinExistence type="predicted"/>
<accession>A0A6T1K6C3</accession>
<keyword evidence="1" id="KW-0812">Transmembrane</keyword>
<keyword evidence="2" id="KW-0732">Signal</keyword>
<evidence type="ECO:0000313" key="3">
    <source>
        <dbReference type="EMBL" id="CAE4641575.1"/>
    </source>
</evidence>
<organism evidence="4">
    <name type="scientific">Alexandrium monilatum</name>
    <dbReference type="NCBI Taxonomy" id="311494"/>
    <lineage>
        <taxon>Eukaryota</taxon>
        <taxon>Sar</taxon>
        <taxon>Alveolata</taxon>
        <taxon>Dinophyceae</taxon>
        <taxon>Gonyaulacales</taxon>
        <taxon>Pyrocystaceae</taxon>
        <taxon>Alexandrium</taxon>
    </lineage>
</organism>
<evidence type="ECO:0000313" key="4">
    <source>
        <dbReference type="EMBL" id="CAE4641585.1"/>
    </source>
</evidence>
<dbReference type="AlphaFoldDB" id="A0A6T1K6C3"/>
<name>A0A6T1K6C3_9DINO</name>
<sequence>MAALATLVFFFASVVGAQADMQGFQACILGKLFVAKKDCSTPVCTPACKKALGKVVASLDGSCCAEAPDNVKAVCPMIIQTQLVPKLKQVIEQRCPAMDFATMFDDVSVAALFEGTPEAGTEPRSAALVQTMLVAAVGGIVGAGVMFALLGRRSKPTTPASMLG</sequence>
<dbReference type="EMBL" id="HBNR01068289">
    <property type="protein sequence ID" value="CAE4641575.1"/>
    <property type="molecule type" value="Transcribed_RNA"/>
</dbReference>
<evidence type="ECO:0000256" key="1">
    <source>
        <dbReference type="SAM" id="Phobius"/>
    </source>
</evidence>
<evidence type="ECO:0000256" key="2">
    <source>
        <dbReference type="SAM" id="SignalP"/>
    </source>
</evidence>
<gene>
    <name evidence="3" type="ORF">AMON00008_LOCUS48322</name>
    <name evidence="4" type="ORF">AMON00008_LOCUS48327</name>
</gene>
<dbReference type="EMBL" id="HBNR01068294">
    <property type="protein sequence ID" value="CAE4641585.1"/>
    <property type="molecule type" value="Transcribed_RNA"/>
</dbReference>
<keyword evidence="1" id="KW-0472">Membrane</keyword>
<feature type="transmembrane region" description="Helical" evidence="1">
    <location>
        <begin position="127"/>
        <end position="150"/>
    </location>
</feature>
<protein>
    <recommendedName>
        <fullName evidence="5">Extracellular membrane protein CFEM domain-containing protein</fullName>
    </recommendedName>
</protein>
<feature type="chain" id="PRO_5036393583" description="Extracellular membrane protein CFEM domain-containing protein" evidence="2">
    <location>
        <begin position="20"/>
        <end position="164"/>
    </location>
</feature>
<feature type="signal peptide" evidence="2">
    <location>
        <begin position="1"/>
        <end position="19"/>
    </location>
</feature>
<keyword evidence="1" id="KW-1133">Transmembrane helix</keyword>
<evidence type="ECO:0008006" key="5">
    <source>
        <dbReference type="Google" id="ProtNLM"/>
    </source>
</evidence>
<reference evidence="4" key="1">
    <citation type="submission" date="2021-01" db="EMBL/GenBank/DDBJ databases">
        <authorList>
            <person name="Corre E."/>
            <person name="Pelletier E."/>
            <person name="Niang G."/>
            <person name="Scheremetjew M."/>
            <person name="Finn R."/>
            <person name="Kale V."/>
            <person name="Holt S."/>
            <person name="Cochrane G."/>
            <person name="Meng A."/>
            <person name="Brown T."/>
            <person name="Cohen L."/>
        </authorList>
    </citation>
    <scope>NUCLEOTIDE SEQUENCE</scope>
    <source>
        <strain evidence="4">CCMP3105</strain>
    </source>
</reference>